<dbReference type="PANTHER" id="PTHR19368">
    <property type="entry name" value="XLR/SCP3/FAM9"/>
    <property type="match status" value="1"/>
</dbReference>
<evidence type="ECO:0000313" key="3">
    <source>
        <dbReference type="EMBL" id="VCW78203.1"/>
    </source>
</evidence>
<dbReference type="EMBL" id="CYRY02010094">
    <property type="protein sequence ID" value="VCW78203.1"/>
    <property type="molecule type" value="Genomic_DNA"/>
</dbReference>
<protein>
    <recommendedName>
        <fullName evidence="2">XLR/SYCP3/FAM9 domain-containing protein</fullName>
    </recommendedName>
</protein>
<evidence type="ECO:0000256" key="1">
    <source>
        <dbReference type="ARBA" id="ARBA00010283"/>
    </source>
</evidence>
<dbReference type="InterPro" id="IPR006888">
    <property type="entry name" value="XLR/SYCP3/FAM9_dom"/>
</dbReference>
<dbReference type="PANTHER" id="PTHR19368:SF18">
    <property type="entry name" value="XLR_SYCP3_FAM9 DOMAIN-CONTAINING PROTEIN"/>
    <property type="match status" value="1"/>
</dbReference>
<reference evidence="3 4" key="1">
    <citation type="submission" date="2018-10" db="EMBL/GenBank/DDBJ databases">
        <authorList>
            <person name="Ekblom R."/>
            <person name="Jareborg N."/>
        </authorList>
    </citation>
    <scope>NUCLEOTIDE SEQUENCE [LARGE SCALE GENOMIC DNA]</scope>
    <source>
        <tissue evidence="3">Muscle</tissue>
    </source>
</reference>
<dbReference type="GO" id="GO:0007286">
    <property type="term" value="P:spermatid development"/>
    <property type="evidence" value="ECO:0007669"/>
    <property type="project" value="TreeGrafter"/>
</dbReference>
<proteinExistence type="inferred from homology"/>
<dbReference type="Proteomes" id="UP000269945">
    <property type="component" value="Unassembled WGS sequence"/>
</dbReference>
<dbReference type="GO" id="GO:0051321">
    <property type="term" value="P:meiotic cell cycle"/>
    <property type="evidence" value="ECO:0007669"/>
    <property type="project" value="TreeGrafter"/>
</dbReference>
<gene>
    <name evidence="3" type="ORF">BN2614_LOCUS1</name>
</gene>
<sequence length="105" mass="13018">MFEMNAKASVKTTNEKIEHVWKTQQEERQNLHLKYSQQFLTLFWEWDTDMQRAQEQEEKLAGMFREQRKILQQARVVQNQRLQKIKNLYEQFLKVCCIWQHKIFL</sequence>
<dbReference type="AlphaFoldDB" id="A0A9X9LP87"/>
<accession>A0A9X9LP87</accession>
<organism evidence="3 4">
    <name type="scientific">Gulo gulo</name>
    <name type="common">Wolverine</name>
    <name type="synonym">Gluton</name>
    <dbReference type="NCBI Taxonomy" id="48420"/>
    <lineage>
        <taxon>Eukaryota</taxon>
        <taxon>Metazoa</taxon>
        <taxon>Chordata</taxon>
        <taxon>Craniata</taxon>
        <taxon>Vertebrata</taxon>
        <taxon>Euteleostomi</taxon>
        <taxon>Mammalia</taxon>
        <taxon>Eutheria</taxon>
        <taxon>Laurasiatheria</taxon>
        <taxon>Carnivora</taxon>
        <taxon>Caniformia</taxon>
        <taxon>Musteloidea</taxon>
        <taxon>Mustelidae</taxon>
        <taxon>Guloninae</taxon>
        <taxon>Gulo</taxon>
    </lineage>
</organism>
<comment type="similarity">
    <text evidence="1">Belongs to the XLR/SYCP3 family.</text>
</comment>
<comment type="caution">
    <text evidence="3">The sequence shown here is derived from an EMBL/GenBank/DDBJ whole genome shotgun (WGS) entry which is preliminary data.</text>
</comment>
<evidence type="ECO:0000313" key="4">
    <source>
        <dbReference type="Proteomes" id="UP000269945"/>
    </source>
</evidence>
<evidence type="ECO:0000259" key="2">
    <source>
        <dbReference type="Pfam" id="PF04803"/>
    </source>
</evidence>
<dbReference type="InterPro" id="IPR051443">
    <property type="entry name" value="XLR/SYCP3"/>
</dbReference>
<feature type="domain" description="XLR/SYCP3/FAM9" evidence="2">
    <location>
        <begin position="2"/>
        <end position="94"/>
    </location>
</feature>
<name>A0A9X9LP87_GULGU</name>
<keyword evidence="4" id="KW-1185">Reference proteome</keyword>
<dbReference type="Pfam" id="PF04803">
    <property type="entry name" value="Cor1"/>
    <property type="match status" value="1"/>
</dbReference>
<dbReference type="GO" id="GO:0000795">
    <property type="term" value="C:synaptonemal complex"/>
    <property type="evidence" value="ECO:0007669"/>
    <property type="project" value="TreeGrafter"/>
</dbReference>